<name>A0ACC1T9J0_9APHY</name>
<proteinExistence type="predicted"/>
<protein>
    <submittedName>
        <fullName evidence="1">Uncharacterized protein</fullName>
    </submittedName>
</protein>
<accession>A0ACC1T9J0</accession>
<evidence type="ECO:0000313" key="2">
    <source>
        <dbReference type="Proteomes" id="UP001148662"/>
    </source>
</evidence>
<evidence type="ECO:0000313" key="1">
    <source>
        <dbReference type="EMBL" id="KAJ3556504.1"/>
    </source>
</evidence>
<sequence length="1401" mass="153109">MDHSTLSGLENTDVNSLTSSWLLVVTSFLRIKRHDAEITEVKVTDDEGIEEVQRRGDAHGVERRRRPFPVSGWDPFLVPRAMMASSAESQAIGEARHNSANRHLQHYVTGIGGYLVEKSPRRRKQIVLAANTVIRCSKVLMYAIPASEMLEQAPRCVRIVPYKHLRENDIRDTSTVDADTLTARKVVDIRIRRSTSKLADQKLNGIFDDMWKALYITPIKRNLLMDAVLNPARSLPARLPSCCACSHSTTRLRSFTQDAARAIAFFADISKGASNGGALDHRSWFECWQHSSLPETRGRRVKMSCLDKQLIFAATLTPCGSQFSPPGRSLPLHFSSSTVVLGFLPTLASFIQAVHLIVFLSNLCAMKPNHTPFSLEQGSNSDGEKKAKGLGFWLIVVSLCMSLFLSALEMTSVSNALPIIVQDLHGEDFVWVGSAYALASTALLPASGGLAEAFGRRATMLMALGLFALGSALCGAAQSMNMLIGARAVQGMGGGGILSLTSIILSDLVPLKDRGLYNGLIGLTWGFASAIGPLIGGALAQNGKWRWLFYLNLPICGVAAAFVLAFLKLRTPAGTLREKILRIDWIGIMIITASTVSCVIALTWAGIRYPWSSPKVLAPLILGVVGLGVFLLYEAYLAQNPIVPAKLLANRTSVSGYLQTFLTPIVSLTAIYYSAIYGQACKGHSPIHTAVDFLGISVALGPAVVASGVSIGITKVYRPQIWIGWIILAVASGVMSTLNVDSRIAEIAGLPILLGVGLGMLMSATYFPVLAPLPVSENAHALAFFAFCRSFAGVWGITIGGTILQNQLSQKLPAQFLAQFPGGAEIAFSVIPTIAMLPEPLKREVQDIFASGISRIWYVMAGVSAAGFVVSLFMKGLPLHTEVDDKWGMSEEKPEKALETVTLNDTLMSRPLSLQVTSPTTDIVVITGFILPSDSPCDIESSRDLVVEDPVPPPPSVFCAEIWSTVACGLFQVIEDVPCGGRLVQVEYAFAFNFTNICASKSPHDSQASKKHGVSAQYVHTNVNPVVDGSNYALAATDLVQINEEGIKAAAKYISSKFKSDSYTPRTWRTHPLHLCPPEPYSPSDPRTAACLDWIFLISSLNFSFWSEREGHADRFGIEWREGWDTEARTVHTGYWSLVAAIDKALEAGLPFTDPAFYASEIDCPDSLIEKIFQPAVGCSEGIPLLQERIAILRENGAILNNYFGGSFSGFHHAFQKRYQGRGTALRFVKMVTEQFPSFRDECIYEGQRICLWKRAQILVAEAWAAFYPASPSTPHPLFPNGAAICELTMFADYRVPQILHHLRILSYPPELLKLLRSHTLLPSGSREEVSIRAASIIAVEKVREEIVQTQGVESELEVSSVLIDFYLWDLAKKIESGEEKVDGMETTCVEPAHCTRSIWY</sequence>
<dbReference type="Proteomes" id="UP001148662">
    <property type="component" value="Unassembled WGS sequence"/>
</dbReference>
<keyword evidence="2" id="KW-1185">Reference proteome</keyword>
<organism evidence="1 2">
    <name type="scientific">Phlebia brevispora</name>
    <dbReference type="NCBI Taxonomy" id="194682"/>
    <lineage>
        <taxon>Eukaryota</taxon>
        <taxon>Fungi</taxon>
        <taxon>Dikarya</taxon>
        <taxon>Basidiomycota</taxon>
        <taxon>Agaricomycotina</taxon>
        <taxon>Agaricomycetes</taxon>
        <taxon>Polyporales</taxon>
        <taxon>Meruliaceae</taxon>
        <taxon>Phlebia</taxon>
    </lineage>
</organism>
<dbReference type="EMBL" id="JANHOG010000235">
    <property type="protein sequence ID" value="KAJ3556504.1"/>
    <property type="molecule type" value="Genomic_DNA"/>
</dbReference>
<gene>
    <name evidence="1" type="ORF">NM688_g1993</name>
</gene>
<comment type="caution">
    <text evidence="1">The sequence shown here is derived from an EMBL/GenBank/DDBJ whole genome shotgun (WGS) entry which is preliminary data.</text>
</comment>
<reference evidence="1" key="1">
    <citation type="submission" date="2022-07" db="EMBL/GenBank/DDBJ databases">
        <title>Genome Sequence of Phlebia brevispora.</title>
        <authorList>
            <person name="Buettner E."/>
        </authorList>
    </citation>
    <scope>NUCLEOTIDE SEQUENCE</scope>
    <source>
        <strain evidence="1">MPL23</strain>
    </source>
</reference>